<evidence type="ECO:0000256" key="2">
    <source>
        <dbReference type="SAM" id="MobiDB-lite"/>
    </source>
</evidence>
<feature type="region of interest" description="Disordered" evidence="2">
    <location>
        <begin position="22"/>
        <end position="75"/>
    </location>
</feature>
<dbReference type="Proteomes" id="UP001479436">
    <property type="component" value="Unassembled WGS sequence"/>
</dbReference>
<evidence type="ECO:0000313" key="4">
    <source>
        <dbReference type="Proteomes" id="UP001479436"/>
    </source>
</evidence>
<comment type="caution">
    <text evidence="3">The sequence shown here is derived from an EMBL/GenBank/DDBJ whole genome shotgun (WGS) entry which is preliminary data.</text>
</comment>
<evidence type="ECO:0000313" key="3">
    <source>
        <dbReference type="EMBL" id="KAK9695770.1"/>
    </source>
</evidence>
<proteinExistence type="inferred from homology"/>
<evidence type="ECO:0000256" key="1">
    <source>
        <dbReference type="ARBA" id="ARBA00007462"/>
    </source>
</evidence>
<keyword evidence="4" id="KW-1185">Reference proteome</keyword>
<dbReference type="InterPro" id="IPR012459">
    <property type="entry name" value="Rrp15"/>
</dbReference>
<name>A0ABR2VRP8_9FUNG</name>
<feature type="compositionally biased region" description="Acidic residues" evidence="2">
    <location>
        <begin position="26"/>
        <end position="38"/>
    </location>
</feature>
<protein>
    <submittedName>
        <fullName evidence="3">Pre-60S ribosomal particles component</fullName>
    </submittedName>
</protein>
<dbReference type="PANTHER" id="PTHR13245:SF14">
    <property type="entry name" value="RRP15-LIKE PROTEIN"/>
    <property type="match status" value="1"/>
</dbReference>
<dbReference type="PANTHER" id="PTHR13245">
    <property type="entry name" value="RRP15-LIKE PROTEIN"/>
    <property type="match status" value="1"/>
</dbReference>
<organism evidence="3 4">
    <name type="scientific">Basidiobolus ranarum</name>
    <dbReference type="NCBI Taxonomy" id="34480"/>
    <lineage>
        <taxon>Eukaryota</taxon>
        <taxon>Fungi</taxon>
        <taxon>Fungi incertae sedis</taxon>
        <taxon>Zoopagomycota</taxon>
        <taxon>Entomophthoromycotina</taxon>
        <taxon>Basidiobolomycetes</taxon>
        <taxon>Basidiobolales</taxon>
        <taxon>Basidiobolaceae</taxon>
        <taxon>Basidiobolus</taxon>
    </lineage>
</organism>
<sequence>MPKRVKAAKPVVLPELSEEAKVMDLNDMEADSDDFEEIAEQKDEFSDDGGSEGETDDDDMAGLERPTKKQKKTRADFADAMAKILGTKLKRSDKEAPILARSKGIEKKIEEEKLEYKARKAITAEKKKLAQKDRIVPDHSTLEYEKKLKKVATRGVVKLFNAIKAQQREVDVAPVTKSKVGKDQVSNMSKAKFLDVLKGGKAV</sequence>
<comment type="similarity">
    <text evidence="1">Belongs to the RRP15 family.</text>
</comment>
<accession>A0ABR2VRP8</accession>
<reference evidence="3 4" key="1">
    <citation type="submission" date="2023-04" db="EMBL/GenBank/DDBJ databases">
        <title>Genome of Basidiobolus ranarum AG-B5.</title>
        <authorList>
            <person name="Stajich J.E."/>
            <person name="Carter-House D."/>
            <person name="Gryganskyi A."/>
        </authorList>
    </citation>
    <scope>NUCLEOTIDE SEQUENCE [LARGE SCALE GENOMIC DNA]</scope>
    <source>
        <strain evidence="3 4">AG-B5</strain>
    </source>
</reference>
<feature type="compositionally biased region" description="Acidic residues" evidence="2">
    <location>
        <begin position="45"/>
        <end position="61"/>
    </location>
</feature>
<gene>
    <name evidence="3" type="primary">RRP15_1</name>
    <name evidence="3" type="ORF">K7432_012797</name>
</gene>
<dbReference type="Pfam" id="PF07890">
    <property type="entry name" value="Rrp15p"/>
    <property type="match status" value="1"/>
</dbReference>
<dbReference type="EMBL" id="JASJQH010008036">
    <property type="protein sequence ID" value="KAK9695770.1"/>
    <property type="molecule type" value="Genomic_DNA"/>
</dbReference>